<dbReference type="EMBL" id="BFEA01000373">
    <property type="protein sequence ID" value="GBG81395.1"/>
    <property type="molecule type" value="Genomic_DNA"/>
</dbReference>
<feature type="compositionally biased region" description="Basic residues" evidence="1">
    <location>
        <begin position="615"/>
        <end position="627"/>
    </location>
</feature>
<comment type="caution">
    <text evidence="2">The sequence shown here is derived from an EMBL/GenBank/DDBJ whole genome shotgun (WGS) entry which is preliminary data.</text>
</comment>
<name>A0A388LGE4_CHABU</name>
<accession>A0A388LGE4</accession>
<organism evidence="2 3">
    <name type="scientific">Chara braunii</name>
    <name type="common">Braun's stonewort</name>
    <dbReference type="NCBI Taxonomy" id="69332"/>
    <lineage>
        <taxon>Eukaryota</taxon>
        <taxon>Viridiplantae</taxon>
        <taxon>Streptophyta</taxon>
        <taxon>Charophyceae</taxon>
        <taxon>Charales</taxon>
        <taxon>Characeae</taxon>
        <taxon>Chara</taxon>
    </lineage>
</organism>
<feature type="region of interest" description="Disordered" evidence="1">
    <location>
        <begin position="546"/>
        <end position="603"/>
    </location>
</feature>
<dbReference type="Proteomes" id="UP000265515">
    <property type="component" value="Unassembled WGS sequence"/>
</dbReference>
<gene>
    <name evidence="2" type="ORF">CBR_g32069</name>
</gene>
<reference evidence="2 3" key="1">
    <citation type="journal article" date="2018" name="Cell">
        <title>The Chara Genome: Secondary Complexity and Implications for Plant Terrestrialization.</title>
        <authorList>
            <person name="Nishiyama T."/>
            <person name="Sakayama H."/>
            <person name="Vries J.D."/>
            <person name="Buschmann H."/>
            <person name="Saint-Marcoux D."/>
            <person name="Ullrich K.K."/>
            <person name="Haas F.B."/>
            <person name="Vanderstraeten L."/>
            <person name="Becker D."/>
            <person name="Lang D."/>
            <person name="Vosolsobe S."/>
            <person name="Rombauts S."/>
            <person name="Wilhelmsson P.K.I."/>
            <person name="Janitza P."/>
            <person name="Kern R."/>
            <person name="Heyl A."/>
            <person name="Rumpler F."/>
            <person name="Villalobos L.I.A.C."/>
            <person name="Clay J.M."/>
            <person name="Skokan R."/>
            <person name="Toyoda A."/>
            <person name="Suzuki Y."/>
            <person name="Kagoshima H."/>
            <person name="Schijlen E."/>
            <person name="Tajeshwar N."/>
            <person name="Catarino B."/>
            <person name="Hetherington A.J."/>
            <person name="Saltykova A."/>
            <person name="Bonnot C."/>
            <person name="Breuninger H."/>
            <person name="Symeonidi A."/>
            <person name="Radhakrishnan G.V."/>
            <person name="Van Nieuwerburgh F."/>
            <person name="Deforce D."/>
            <person name="Chang C."/>
            <person name="Karol K.G."/>
            <person name="Hedrich R."/>
            <person name="Ulvskov P."/>
            <person name="Glockner G."/>
            <person name="Delwiche C.F."/>
            <person name="Petrasek J."/>
            <person name="Van de Peer Y."/>
            <person name="Friml J."/>
            <person name="Beilby M."/>
            <person name="Dolan L."/>
            <person name="Kohara Y."/>
            <person name="Sugano S."/>
            <person name="Fujiyama A."/>
            <person name="Delaux P.-M."/>
            <person name="Quint M."/>
            <person name="TheiBen G."/>
            <person name="Hagemann M."/>
            <person name="Harholt J."/>
            <person name="Dunand C."/>
            <person name="Zachgo S."/>
            <person name="Langdale J."/>
            <person name="Maumus F."/>
            <person name="Straeten D.V.D."/>
            <person name="Gould S.B."/>
            <person name="Rensing S.A."/>
        </authorList>
    </citation>
    <scope>NUCLEOTIDE SEQUENCE [LARGE SCALE GENOMIC DNA]</scope>
    <source>
        <strain evidence="2 3">S276</strain>
    </source>
</reference>
<sequence>MCNTSKRRGERGKRKPRKGRRERKKSRGAATSIQRAVTFTTGEKGGERSETSLLEWLEREWKINKKKERTLTFGAGQLWINGWRKIKRNFWLTKVRWKGHVLKLEATRRILESGATVTLQGIARTTTATARNLQELRWLLRKPRMKASLAQRTTHQLVGLYRAAGLLGEKKTKNDLRLSINKAIRIKTGIGVRKRVTIKVKYDSTMLKQRIRTTTEMVVDKRVEDATIASLIKRKIRVVKVSRRGRICTLSRTKRKEEGYVRMDFETIYKMVDYDLEHAYVICGEMIKRQTSGIPMGKSLSPVLATITCVIAEMKFITSLGTDSRLVRGWRIIDDITVIVGTMSNEQIKGRAGEIFEKFEQSYDSNLQLERKDNQRDWWRFLGGKFFIIHQPLRLAFVPETKNVDSLREDKRIKYKSMQDFSSYSEKKAKKATLSATLKRLWDSSTCKVLVISSLAYAVHEANLRGYTPEVSLGALAKLAKATGDTTEEIRLQLETNLNEKWRQQTAQAEQAAQKAAHQAIQQAAQLAAQQAAELAVRQATERAAQAAENLRRTSGFELNGDGRRDPNRSTRGKKTTTVENEDTNMEGSDTSDSQLSDTDESDEDLKKIIIKLRKARKAKKNQRKEKGKGPAAPLKQQACKTTTEKGESSRGKRYVPCDDDLRCANDIGAGFGTNDIEVGFGTETGGLRDYNTPRRLAGMRFGMGRTEEDWNVCDEPRTPQKVFSTKKAPALRKICQKKGIKYTKKPEVIDLLAREQVMTTYDGFNEGDRSTAGQSTIRLGETTPATTGGERPGSRDRTPRSAPSRLNSDISTEGERRESS</sequence>
<evidence type="ECO:0000313" key="2">
    <source>
        <dbReference type="EMBL" id="GBG81395.1"/>
    </source>
</evidence>
<keyword evidence="3" id="KW-1185">Reference proteome</keyword>
<feature type="region of interest" description="Disordered" evidence="1">
    <location>
        <begin position="615"/>
        <end position="653"/>
    </location>
</feature>
<feature type="compositionally biased region" description="Basic and acidic residues" evidence="1">
    <location>
        <begin position="643"/>
        <end position="653"/>
    </location>
</feature>
<evidence type="ECO:0000256" key="1">
    <source>
        <dbReference type="SAM" id="MobiDB-lite"/>
    </source>
</evidence>
<dbReference type="Gramene" id="GBG81395">
    <property type="protein sequence ID" value="GBG81395"/>
    <property type="gene ID" value="CBR_g32069"/>
</dbReference>
<protein>
    <submittedName>
        <fullName evidence="2">Uncharacterized protein</fullName>
    </submittedName>
</protein>
<proteinExistence type="predicted"/>
<evidence type="ECO:0000313" key="3">
    <source>
        <dbReference type="Proteomes" id="UP000265515"/>
    </source>
</evidence>
<feature type="region of interest" description="Disordered" evidence="1">
    <location>
        <begin position="764"/>
        <end position="821"/>
    </location>
</feature>
<feature type="compositionally biased region" description="Basic residues" evidence="1">
    <location>
        <begin position="1"/>
        <end position="27"/>
    </location>
</feature>
<feature type="region of interest" description="Disordered" evidence="1">
    <location>
        <begin position="1"/>
        <end position="35"/>
    </location>
</feature>
<dbReference type="AlphaFoldDB" id="A0A388LGE4"/>